<gene>
    <name evidence="2" type="ORF">IT779_30035</name>
</gene>
<protein>
    <submittedName>
        <fullName evidence="2">Uncharacterized protein</fullName>
    </submittedName>
</protein>
<evidence type="ECO:0000313" key="3">
    <source>
        <dbReference type="Proteomes" id="UP000655751"/>
    </source>
</evidence>
<comment type="caution">
    <text evidence="2">The sequence shown here is derived from an EMBL/GenBank/DDBJ whole genome shotgun (WGS) entry which is preliminary data.</text>
</comment>
<dbReference type="EMBL" id="JADMLG010000015">
    <property type="protein sequence ID" value="MBH0780522.1"/>
    <property type="molecule type" value="Genomic_DNA"/>
</dbReference>
<evidence type="ECO:0000256" key="1">
    <source>
        <dbReference type="SAM" id="MobiDB-lite"/>
    </source>
</evidence>
<dbReference type="RefSeq" id="WP_196152822.1">
    <property type="nucleotide sequence ID" value="NZ_JADMLG010000015.1"/>
</dbReference>
<proteinExistence type="predicted"/>
<keyword evidence="3" id="KW-1185">Reference proteome</keyword>
<accession>A0A931IF26</accession>
<name>A0A931IF26_9NOCA</name>
<organism evidence="2 3">
    <name type="scientific">Nocardia bovistercoris</name>
    <dbReference type="NCBI Taxonomy" id="2785916"/>
    <lineage>
        <taxon>Bacteria</taxon>
        <taxon>Bacillati</taxon>
        <taxon>Actinomycetota</taxon>
        <taxon>Actinomycetes</taxon>
        <taxon>Mycobacteriales</taxon>
        <taxon>Nocardiaceae</taxon>
        <taxon>Nocardia</taxon>
    </lineage>
</organism>
<feature type="region of interest" description="Disordered" evidence="1">
    <location>
        <begin position="19"/>
        <end position="47"/>
    </location>
</feature>
<evidence type="ECO:0000313" key="2">
    <source>
        <dbReference type="EMBL" id="MBH0780522.1"/>
    </source>
</evidence>
<sequence length="120" mass="13213">MRRTGQFDGETAWHRYHRVSNRLRSSNPESATLAQMAAQGPPPPPTFDPVPPWLDWYTSQPPTPVVFSFLLVRLHFDGLLSSDEVDAYAGRATADSMAEIKATLQARAQIAAAHHAQGDS</sequence>
<dbReference type="Proteomes" id="UP000655751">
    <property type="component" value="Unassembled WGS sequence"/>
</dbReference>
<reference evidence="2" key="1">
    <citation type="submission" date="2020-11" db="EMBL/GenBank/DDBJ databases">
        <title>Nocardia NEAU-351.nov., a novel actinomycete isolated from the cow dung.</title>
        <authorList>
            <person name="Zhang X."/>
        </authorList>
    </citation>
    <scope>NUCLEOTIDE SEQUENCE</scope>
    <source>
        <strain evidence="2">NEAU-351</strain>
    </source>
</reference>
<dbReference type="AlphaFoldDB" id="A0A931IF26"/>
<feature type="compositionally biased region" description="Polar residues" evidence="1">
    <location>
        <begin position="22"/>
        <end position="33"/>
    </location>
</feature>